<dbReference type="Proteomes" id="UP001497383">
    <property type="component" value="Chromosome 2"/>
</dbReference>
<keyword evidence="12" id="KW-1185">Reference proteome</keyword>
<name>A0ABP0ZHR6_9ASCO</name>
<feature type="coiled-coil region" evidence="9">
    <location>
        <begin position="128"/>
        <end position="155"/>
    </location>
</feature>
<dbReference type="RefSeq" id="XP_066828853.1">
    <property type="nucleotide sequence ID" value="XM_066971856.1"/>
</dbReference>
<feature type="compositionally biased region" description="Low complexity" evidence="10">
    <location>
        <begin position="49"/>
        <end position="72"/>
    </location>
</feature>
<feature type="region of interest" description="Disordered" evidence="10">
    <location>
        <begin position="44"/>
        <end position="86"/>
    </location>
</feature>
<organism evidence="11 12">
    <name type="scientific">Lodderomyces beijingensis</name>
    <dbReference type="NCBI Taxonomy" id="1775926"/>
    <lineage>
        <taxon>Eukaryota</taxon>
        <taxon>Fungi</taxon>
        <taxon>Dikarya</taxon>
        <taxon>Ascomycota</taxon>
        <taxon>Saccharomycotina</taxon>
        <taxon>Pichiomycetes</taxon>
        <taxon>Debaryomycetaceae</taxon>
        <taxon>Candida/Lodderomyces clade</taxon>
        <taxon>Lodderomyces</taxon>
    </lineage>
</organism>
<protein>
    <recommendedName>
        <fullName evidence="3 8">Mediator of RNA polymerase II transcription subunit 21</fullName>
    </recommendedName>
</protein>
<sequence>MSDRLTQLQICLDQLIDQFKATVNYVNVHSQPALLDEDPTSVSNLAAKAPLPQQQQQQQQSPQATQQQSPEEAAPPPQETPEVDPEIEFSNTIEELSTDIVLKSRQINMLIDSLPGIGVTPEEQLRQIDELSWELKAVEEKRKNKIHEKDQLLKVVDELIEDLVTGISRTRMQ</sequence>
<dbReference type="PANTHER" id="PTHR13381">
    <property type="entry name" value="RNA POLYMERASE II HOLOENZYME COMPONENT SRB7"/>
    <property type="match status" value="1"/>
</dbReference>
<dbReference type="Pfam" id="PF11221">
    <property type="entry name" value="Med21"/>
    <property type="match status" value="1"/>
</dbReference>
<proteinExistence type="inferred from homology"/>
<dbReference type="InterPro" id="IPR037212">
    <property type="entry name" value="Med7/Med21-like"/>
</dbReference>
<evidence type="ECO:0000256" key="7">
    <source>
        <dbReference type="ARBA" id="ARBA00023242"/>
    </source>
</evidence>
<keyword evidence="4 8" id="KW-0805">Transcription regulation</keyword>
<evidence type="ECO:0000256" key="6">
    <source>
        <dbReference type="ARBA" id="ARBA00023163"/>
    </source>
</evidence>
<evidence type="ECO:0000256" key="8">
    <source>
        <dbReference type="RuleBase" id="RU366036"/>
    </source>
</evidence>
<evidence type="ECO:0000256" key="10">
    <source>
        <dbReference type="SAM" id="MobiDB-lite"/>
    </source>
</evidence>
<dbReference type="Gene3D" id="6.10.280.10">
    <property type="entry name" value="Mediator complex, subunit Med21"/>
    <property type="match status" value="1"/>
</dbReference>
<dbReference type="InterPro" id="IPR021384">
    <property type="entry name" value="Mediator_Med21"/>
</dbReference>
<reference evidence="11 12" key="1">
    <citation type="submission" date="2024-03" db="EMBL/GenBank/DDBJ databases">
        <authorList>
            <person name="Brejova B."/>
        </authorList>
    </citation>
    <scope>NUCLEOTIDE SEQUENCE [LARGE SCALE GENOMIC DNA]</scope>
    <source>
        <strain evidence="11 12">CBS 14171</strain>
    </source>
</reference>
<keyword evidence="9" id="KW-0175">Coiled coil</keyword>
<evidence type="ECO:0000256" key="5">
    <source>
        <dbReference type="ARBA" id="ARBA00023159"/>
    </source>
</evidence>
<keyword evidence="5 8" id="KW-0010">Activator</keyword>
<dbReference type="PANTHER" id="PTHR13381:SF0">
    <property type="entry name" value="MEDIATOR OF RNA POLYMERASE II TRANSCRIPTION SUBUNIT 21"/>
    <property type="match status" value="1"/>
</dbReference>
<comment type="similarity">
    <text evidence="2 8">Belongs to the Mediator complex subunit 21 family.</text>
</comment>
<dbReference type="EMBL" id="OZ022406">
    <property type="protein sequence ID" value="CAK9437537.1"/>
    <property type="molecule type" value="Genomic_DNA"/>
</dbReference>
<gene>
    <name evidence="11" type="ORF">LODBEIA_P19150</name>
</gene>
<comment type="function">
    <text evidence="8">Component of the Mediator complex, a coactivator involved in the regulated transcription of nearly all RNA polymerase II-dependent genes. Mediator functions as a bridge to convey information from gene-specific regulatory proteins to the basal RNA polymerase II transcription machinery. Mediator is recruited to promoters by direct interactions with regulatory proteins and serves as a scaffold for the assembly of a functional preinitiation complex with RNA polymerase II and the general transcription factors.</text>
</comment>
<evidence type="ECO:0000256" key="3">
    <source>
        <dbReference type="ARBA" id="ARBA00019691"/>
    </source>
</evidence>
<dbReference type="GeneID" id="92207111"/>
<evidence type="ECO:0000256" key="4">
    <source>
        <dbReference type="ARBA" id="ARBA00023015"/>
    </source>
</evidence>
<comment type="subcellular location">
    <subcellularLocation>
        <location evidence="1 8">Nucleus</location>
    </subcellularLocation>
</comment>
<comment type="subunit">
    <text evidence="8">Component of the Mediator complex.</text>
</comment>
<keyword evidence="6 8" id="KW-0804">Transcription</keyword>
<evidence type="ECO:0000256" key="1">
    <source>
        <dbReference type="ARBA" id="ARBA00004123"/>
    </source>
</evidence>
<dbReference type="SUPFAM" id="SSF140718">
    <property type="entry name" value="Mediator hinge subcomplex-like"/>
    <property type="match status" value="1"/>
</dbReference>
<keyword evidence="7 8" id="KW-0539">Nucleus</keyword>
<evidence type="ECO:0000256" key="2">
    <source>
        <dbReference type="ARBA" id="ARBA00005770"/>
    </source>
</evidence>
<evidence type="ECO:0000313" key="11">
    <source>
        <dbReference type="EMBL" id="CAK9437537.1"/>
    </source>
</evidence>
<evidence type="ECO:0000313" key="12">
    <source>
        <dbReference type="Proteomes" id="UP001497383"/>
    </source>
</evidence>
<evidence type="ECO:0000256" key="9">
    <source>
        <dbReference type="SAM" id="Coils"/>
    </source>
</evidence>
<accession>A0ABP0ZHR6</accession>